<feature type="binding site" evidence="9">
    <location>
        <begin position="130"/>
        <end position="132"/>
    </location>
    <ligand>
        <name>2-[(2R,5Z)-2-carboxy-4-methylthiazol-5(2H)-ylidene]ethyl phosphate</name>
        <dbReference type="ChEBI" id="CHEBI:62899"/>
    </ligand>
</feature>
<dbReference type="InterPro" id="IPR013785">
    <property type="entry name" value="Aldolase_TIM"/>
</dbReference>
<dbReference type="Pfam" id="PF02581">
    <property type="entry name" value="TMP-TENI"/>
    <property type="match status" value="1"/>
</dbReference>
<comment type="caution">
    <text evidence="9">Lacks conserved residue(s) required for the propagation of feature annotation.</text>
</comment>
<dbReference type="InterPro" id="IPR036206">
    <property type="entry name" value="ThiamineP_synth_sf"/>
</dbReference>
<comment type="similarity">
    <text evidence="9 10">Belongs to the thiamine-phosphate synthase family.</text>
</comment>
<comment type="cofactor">
    <cofactor evidence="9">
        <name>Mg(2+)</name>
        <dbReference type="ChEBI" id="CHEBI:18420"/>
    </cofactor>
    <text evidence="9">Binds 1 Mg(2+) ion per subunit.</text>
</comment>
<evidence type="ECO:0000256" key="3">
    <source>
        <dbReference type="ARBA" id="ARBA00022723"/>
    </source>
</evidence>
<comment type="catalytic activity">
    <reaction evidence="7 9 10">
        <text>2-(2-carboxy-4-methylthiazol-5-yl)ethyl phosphate + 4-amino-2-methyl-5-(diphosphooxymethyl)pyrimidine + 2 H(+) = thiamine phosphate + CO2 + diphosphate</text>
        <dbReference type="Rhea" id="RHEA:47848"/>
        <dbReference type="ChEBI" id="CHEBI:15378"/>
        <dbReference type="ChEBI" id="CHEBI:16526"/>
        <dbReference type="ChEBI" id="CHEBI:33019"/>
        <dbReference type="ChEBI" id="CHEBI:37575"/>
        <dbReference type="ChEBI" id="CHEBI:57841"/>
        <dbReference type="ChEBI" id="CHEBI:62890"/>
        <dbReference type="EC" id="2.5.1.3"/>
    </reaction>
</comment>
<feature type="binding site" evidence="9">
    <location>
        <position position="66"/>
    </location>
    <ligand>
        <name>4-amino-2-methyl-5-(diphosphooxymethyl)pyrimidine</name>
        <dbReference type="ChEBI" id="CHEBI:57841"/>
    </ligand>
</feature>
<keyword evidence="3 9" id="KW-0479">Metal-binding</keyword>
<keyword evidence="5 9" id="KW-0784">Thiamine biosynthesis</keyword>
<dbReference type="UniPathway" id="UPA00060">
    <property type="reaction ID" value="UER00141"/>
</dbReference>
<evidence type="ECO:0000313" key="13">
    <source>
        <dbReference type="EMBL" id="PMC80804.1"/>
    </source>
</evidence>
<evidence type="ECO:0000256" key="6">
    <source>
        <dbReference type="ARBA" id="ARBA00047334"/>
    </source>
</evidence>
<dbReference type="PANTHER" id="PTHR20857:SF23">
    <property type="entry name" value="THIAMINE BIOSYNTHETIC BIFUNCTIONAL ENZYME"/>
    <property type="match status" value="1"/>
</dbReference>
<dbReference type="EC" id="2.5.1.3" evidence="9"/>
<dbReference type="GO" id="GO:0000287">
    <property type="term" value="F:magnesium ion binding"/>
    <property type="evidence" value="ECO:0007669"/>
    <property type="project" value="UniProtKB-UniRule"/>
</dbReference>
<feature type="binding site" evidence="9">
    <location>
        <position position="133"/>
    </location>
    <ligand>
        <name>4-amino-2-methyl-5-(diphosphooxymethyl)pyrimidine</name>
        <dbReference type="ChEBI" id="CHEBI:57841"/>
    </ligand>
</feature>
<dbReference type="GO" id="GO:0009228">
    <property type="term" value="P:thiamine biosynthetic process"/>
    <property type="evidence" value="ECO:0007669"/>
    <property type="project" value="UniProtKB-KW"/>
</dbReference>
<comment type="pathway">
    <text evidence="1 9 11">Cofactor biosynthesis; thiamine diphosphate biosynthesis; thiamine phosphate from 4-amino-2-methyl-5-diphosphomethylpyrimidine and 4-methyl-5-(2-phosphoethyl)-thiazole: step 1/1.</text>
</comment>
<dbReference type="FunFam" id="3.20.20.70:FF:000096">
    <property type="entry name" value="Thiamine-phosphate synthase"/>
    <property type="match status" value="1"/>
</dbReference>
<evidence type="ECO:0000256" key="8">
    <source>
        <dbReference type="ARBA" id="ARBA00047883"/>
    </source>
</evidence>
<dbReference type="Gene3D" id="3.20.20.70">
    <property type="entry name" value="Aldolase class I"/>
    <property type="match status" value="1"/>
</dbReference>
<feature type="binding site" evidence="9">
    <location>
        <position position="85"/>
    </location>
    <ligand>
        <name>Mg(2+)</name>
        <dbReference type="ChEBI" id="CHEBI:18420"/>
    </ligand>
</feature>
<evidence type="ECO:0000256" key="7">
    <source>
        <dbReference type="ARBA" id="ARBA00047851"/>
    </source>
</evidence>
<dbReference type="GO" id="GO:0009229">
    <property type="term" value="P:thiamine diphosphate biosynthetic process"/>
    <property type="evidence" value="ECO:0007669"/>
    <property type="project" value="UniProtKB-UniRule"/>
</dbReference>
<organism evidence="13 14">
    <name type="scientific">Anaerococcus hydrogenalis</name>
    <dbReference type="NCBI Taxonomy" id="33029"/>
    <lineage>
        <taxon>Bacteria</taxon>
        <taxon>Bacillati</taxon>
        <taxon>Bacillota</taxon>
        <taxon>Tissierellia</taxon>
        <taxon>Tissierellales</taxon>
        <taxon>Peptoniphilaceae</taxon>
        <taxon>Anaerococcus</taxon>
    </lineage>
</organism>
<dbReference type="GeneID" id="84579204"/>
<evidence type="ECO:0000256" key="10">
    <source>
        <dbReference type="RuleBase" id="RU003826"/>
    </source>
</evidence>
<keyword evidence="2 9" id="KW-0808">Transferase</keyword>
<comment type="catalytic activity">
    <reaction evidence="6 9 10">
        <text>4-methyl-5-(2-phosphooxyethyl)-thiazole + 4-amino-2-methyl-5-(diphosphooxymethyl)pyrimidine + H(+) = thiamine phosphate + diphosphate</text>
        <dbReference type="Rhea" id="RHEA:22328"/>
        <dbReference type="ChEBI" id="CHEBI:15378"/>
        <dbReference type="ChEBI" id="CHEBI:33019"/>
        <dbReference type="ChEBI" id="CHEBI:37575"/>
        <dbReference type="ChEBI" id="CHEBI:57841"/>
        <dbReference type="ChEBI" id="CHEBI:58296"/>
        <dbReference type="EC" id="2.5.1.3"/>
    </reaction>
</comment>
<feature type="binding site" evidence="9">
    <location>
        <position position="104"/>
    </location>
    <ligand>
        <name>4-amino-2-methyl-5-(diphosphooxymethyl)pyrimidine</name>
        <dbReference type="ChEBI" id="CHEBI:57841"/>
    </ligand>
</feature>
<evidence type="ECO:0000256" key="5">
    <source>
        <dbReference type="ARBA" id="ARBA00022977"/>
    </source>
</evidence>
<feature type="binding site" evidence="9">
    <location>
        <position position="67"/>
    </location>
    <ligand>
        <name>Mg(2+)</name>
        <dbReference type="ChEBI" id="CHEBI:18420"/>
    </ligand>
</feature>
<dbReference type="PANTHER" id="PTHR20857">
    <property type="entry name" value="THIAMINE-PHOSPHATE PYROPHOSPHORYLASE"/>
    <property type="match status" value="1"/>
</dbReference>
<evidence type="ECO:0000256" key="4">
    <source>
        <dbReference type="ARBA" id="ARBA00022842"/>
    </source>
</evidence>
<dbReference type="RefSeq" id="WP_004817702.1">
    <property type="nucleotide sequence ID" value="NZ_CAUPDS010000008.1"/>
</dbReference>
<evidence type="ECO:0000256" key="11">
    <source>
        <dbReference type="RuleBase" id="RU004253"/>
    </source>
</evidence>
<dbReference type="SUPFAM" id="SSF51391">
    <property type="entry name" value="Thiamin phosphate synthase"/>
    <property type="match status" value="1"/>
</dbReference>
<comment type="function">
    <text evidence="9">Condenses 4-methyl-5-(beta-hydroxyethyl)thiazole monophosphate (THZ-P) and 2-methyl-4-amino-5-hydroxymethyl pyrimidine pyrophosphate (HMP-PP) to form thiamine monophosphate (TMP).</text>
</comment>
<dbReference type="InterPro" id="IPR034291">
    <property type="entry name" value="TMP_synthase"/>
</dbReference>
<dbReference type="EMBL" id="PNHP01000007">
    <property type="protein sequence ID" value="PMC80804.1"/>
    <property type="molecule type" value="Genomic_DNA"/>
</dbReference>
<evidence type="ECO:0000256" key="1">
    <source>
        <dbReference type="ARBA" id="ARBA00005165"/>
    </source>
</evidence>
<gene>
    <name evidence="9 13" type="primary">thiE</name>
    <name evidence="13" type="ORF">CJ192_08405</name>
</gene>
<evidence type="ECO:0000256" key="9">
    <source>
        <dbReference type="HAMAP-Rule" id="MF_00097"/>
    </source>
</evidence>
<sequence>MKKLYLVTNSDKYTEEEFLKRIEDAIKGGVDILQLREKEKTDLEILNLGKKVKKICDEYNIPMLIDDKPHLAWTLGCGLHVGADDMPISLCRKLLGEKALIGATAKSVEAAKKAQEDGANYLGVGAIFETKTHVKTKRTSVETFKKIKEAVDIDVYAIGGLNIENVEILKGSNTDGICVVRAIMDANDVYQTSLDLKEKIQEL</sequence>
<dbReference type="AlphaFoldDB" id="A0A2N6UH19"/>
<feature type="binding site" evidence="9">
    <location>
        <begin position="34"/>
        <end position="38"/>
    </location>
    <ligand>
        <name>4-amino-2-methyl-5-(diphosphooxymethyl)pyrimidine</name>
        <dbReference type="ChEBI" id="CHEBI:57841"/>
    </ligand>
</feature>
<name>A0A2N6UH19_9FIRM</name>
<feature type="domain" description="Thiamine phosphate synthase/TenI" evidence="12">
    <location>
        <begin position="4"/>
        <end position="183"/>
    </location>
</feature>
<evidence type="ECO:0000256" key="2">
    <source>
        <dbReference type="ARBA" id="ARBA00022679"/>
    </source>
</evidence>
<protein>
    <recommendedName>
        <fullName evidence="9">Thiamine-phosphate synthase</fullName>
        <shortName evidence="9">TP synthase</shortName>
        <shortName evidence="9">TPS</shortName>
        <ecNumber evidence="9">2.5.1.3</ecNumber>
    </recommendedName>
    <alternativeName>
        <fullName evidence="9">Thiamine-phosphate pyrophosphorylase</fullName>
        <shortName evidence="9">TMP pyrophosphorylase</shortName>
        <shortName evidence="9">TMP-PPase</shortName>
    </alternativeName>
</protein>
<dbReference type="Proteomes" id="UP000235658">
    <property type="component" value="Unassembled WGS sequence"/>
</dbReference>
<keyword evidence="4 9" id="KW-0460">Magnesium</keyword>
<accession>A0A2N6UH19</accession>
<dbReference type="NCBIfam" id="TIGR00693">
    <property type="entry name" value="thiE"/>
    <property type="match status" value="1"/>
</dbReference>
<dbReference type="GO" id="GO:0005737">
    <property type="term" value="C:cytoplasm"/>
    <property type="evidence" value="ECO:0007669"/>
    <property type="project" value="TreeGrafter"/>
</dbReference>
<evidence type="ECO:0000259" key="12">
    <source>
        <dbReference type="Pfam" id="PF02581"/>
    </source>
</evidence>
<evidence type="ECO:0000313" key="14">
    <source>
        <dbReference type="Proteomes" id="UP000235658"/>
    </source>
</evidence>
<comment type="caution">
    <text evidence="13">The sequence shown here is derived from an EMBL/GenBank/DDBJ whole genome shotgun (WGS) entry which is preliminary data.</text>
</comment>
<proteinExistence type="inferred from homology"/>
<dbReference type="CDD" id="cd00564">
    <property type="entry name" value="TMP_TenI"/>
    <property type="match status" value="1"/>
</dbReference>
<dbReference type="GO" id="GO:0004789">
    <property type="term" value="F:thiamine-phosphate diphosphorylase activity"/>
    <property type="evidence" value="ECO:0007669"/>
    <property type="project" value="UniProtKB-UniRule"/>
</dbReference>
<reference evidence="13 14" key="1">
    <citation type="submission" date="2017-09" db="EMBL/GenBank/DDBJ databases">
        <title>Bacterial strain isolated from the female urinary microbiota.</title>
        <authorList>
            <person name="Thomas-White K."/>
            <person name="Kumar N."/>
            <person name="Forster S."/>
            <person name="Putonti C."/>
            <person name="Lawley T."/>
            <person name="Wolfe A.J."/>
        </authorList>
    </citation>
    <scope>NUCLEOTIDE SEQUENCE [LARGE SCALE GENOMIC DNA]</scope>
    <source>
        <strain evidence="13 14">UMB0204</strain>
    </source>
</reference>
<dbReference type="InterPro" id="IPR022998">
    <property type="entry name" value="ThiamineP_synth_TenI"/>
</dbReference>
<comment type="catalytic activity">
    <reaction evidence="8 9 10">
        <text>2-[(2R,5Z)-2-carboxy-4-methylthiazol-5(2H)-ylidene]ethyl phosphate + 4-amino-2-methyl-5-(diphosphooxymethyl)pyrimidine + 2 H(+) = thiamine phosphate + CO2 + diphosphate</text>
        <dbReference type="Rhea" id="RHEA:47844"/>
        <dbReference type="ChEBI" id="CHEBI:15378"/>
        <dbReference type="ChEBI" id="CHEBI:16526"/>
        <dbReference type="ChEBI" id="CHEBI:33019"/>
        <dbReference type="ChEBI" id="CHEBI:37575"/>
        <dbReference type="ChEBI" id="CHEBI:57841"/>
        <dbReference type="ChEBI" id="CHEBI:62899"/>
        <dbReference type="EC" id="2.5.1.3"/>
    </reaction>
</comment>
<dbReference type="HAMAP" id="MF_00097">
    <property type="entry name" value="TMP_synthase"/>
    <property type="match status" value="1"/>
</dbReference>
<feature type="binding site" evidence="9">
    <location>
        <position position="160"/>
    </location>
    <ligand>
        <name>2-[(2R,5Z)-2-carboxy-4-methylthiazol-5(2H)-ylidene]ethyl phosphate</name>
        <dbReference type="ChEBI" id="CHEBI:62899"/>
    </ligand>
</feature>